<dbReference type="InterPro" id="IPR039261">
    <property type="entry name" value="FNR_nucleotide-bd"/>
</dbReference>
<dbReference type="InterPro" id="IPR012675">
    <property type="entry name" value="Beta-grasp_dom_sf"/>
</dbReference>
<dbReference type="PROSITE" id="PS51085">
    <property type="entry name" value="2FE2S_FER_2"/>
    <property type="match status" value="1"/>
</dbReference>
<organism evidence="8 9">
    <name type="scientific">Sodalis praecaptivus</name>
    <dbReference type="NCBI Taxonomy" id="1239307"/>
    <lineage>
        <taxon>Bacteria</taxon>
        <taxon>Pseudomonadati</taxon>
        <taxon>Pseudomonadota</taxon>
        <taxon>Gammaproteobacteria</taxon>
        <taxon>Enterobacterales</taxon>
        <taxon>Bruguierivoracaceae</taxon>
        <taxon>Sodalis</taxon>
    </lineage>
</organism>
<dbReference type="Pfam" id="PF00384">
    <property type="entry name" value="Molybdopterin"/>
    <property type="match status" value="1"/>
</dbReference>
<dbReference type="CDD" id="cd06184">
    <property type="entry name" value="flavohem_like_fad_nad_binding"/>
    <property type="match status" value="1"/>
</dbReference>
<dbReference type="Proteomes" id="UP000019028">
    <property type="component" value="Chromosome"/>
</dbReference>
<evidence type="ECO:0000313" key="9">
    <source>
        <dbReference type="Proteomes" id="UP000019028"/>
    </source>
</evidence>
<reference evidence="8 9" key="1">
    <citation type="journal article" date="2014" name="Genome Biol. Evol.">
        <title>Genome degeneration and adaptation in a nascent stage of symbiosis.</title>
        <authorList>
            <person name="Oakeson K.F."/>
            <person name="Gil R."/>
            <person name="Clayton A.L."/>
            <person name="Dunn D.M."/>
            <person name="von Niederhausern A.C."/>
            <person name="Hamil C."/>
            <person name="Aoyagi A."/>
            <person name="Duval B."/>
            <person name="Baca A."/>
            <person name="Silva F.J."/>
            <person name="Vallier A."/>
            <person name="Jackson D.G."/>
            <person name="Latorre A."/>
            <person name="Weiss R.B."/>
            <person name="Heddi A."/>
            <person name="Moya A."/>
            <person name="Dale C."/>
        </authorList>
    </citation>
    <scope>NUCLEOTIDE SEQUENCE [LARGE SCALE GENOMIC DNA]</scope>
    <source>
        <strain evidence="8 9">HS1</strain>
    </source>
</reference>
<dbReference type="InterPro" id="IPR050612">
    <property type="entry name" value="Prok_Mopterin_Oxidored"/>
</dbReference>
<accession>W0HXP8</accession>
<dbReference type="SMART" id="SM00926">
    <property type="entry name" value="Molybdop_Fe4S4"/>
    <property type="match status" value="1"/>
</dbReference>
<gene>
    <name evidence="8" type="ORF">Sant_2252</name>
</gene>
<dbReference type="SUPFAM" id="SSF50692">
    <property type="entry name" value="ADC-like"/>
    <property type="match status" value="1"/>
</dbReference>
<sequence length="1146" mass="124806">MATSRGRRIMTGKVVKGYCTLCRSRCGTLNHIADDRLIAVSADASHPTGQAMCLKGKAAPELVDSSERLRYPLRRTRPKGAADPGWQRISWDEALAELAGQMAAIKARSGAHAFAFGVTTPSGTPLSDSIDWIERLIRSYGSPNTCYATEICNWHKDVAHTFTFGCGMPTADYPHSDLIMLWGHNPANTWLAQAHAIGEGRRNGARLLVIDPRETALAQQADVWLRIRPGTDAALAMGLANLLLADGEFDAQFIRRWSNAPALVRDDNGQFLRAGDVGLQPADALTYWDRHANAVRVLPRLEAVEGEWDETAAALRGRFHLATDTATLTCRPAFALYARACAAYTPARTAALTWVSTHDLRRAADLLAAAHRVAYHAWSGVAQQTNATQTDRAIACLYALTGSFDAEGGNRIFAKPPYRPVNGLDLIDPRQREKALGYAERPLGPPAQGWIAGRDLYEAILTGKPYAIEGMLAFGTNILVSQGDTALGVEALTKLPFYAHCDLFLNPSAHYADIVLPVNTPWEREGLRIGFEISSRAETLIQLRPQMVSSRGEARSDNDIVFALANRLGLQETFFGGTLEQGWNAMLAPTGLTVACLRAQPGGVTVPVAPRERHYRAIGFATETGKVELYSERLLKHGYPPLPTFDDATLTQPDTRFPYVLTSAKNGFFCHSQHRSLASLRRKAADPVIEIAAALARQKGIAEQDWVRVTTRLGSARFRARLRDSLHPGVLVGEFGWWQDCVPLGQPGMPLQGEGNSHYNGLVDGARRDPISGATPLRAFACDVAREVSHALAPARWQGYRPFIVQQLHQERQDVTRVTLAPADGGHVPAFQPGQHVTLRVALNGEEHAAGEAAVFAVRAYSLIGSALAPDAACYHIAVRHLKETDAQGNSREGAVSAFINRHLRPGDRLELMAPGGHFVIPYRSPRPLVFYAGGIGITPFLSALETAADAGSRAQILLLYANRDPLSHAFDQRIAALQAHLPGLRIIHRYSHHPAEPALEGRLNVSLVADAYFARRALHYLCGPPAMMAAITEQLLAKGVARFAIFQEAFRAPAAAVIASDRPFNIHFQRSGQRHVWTRESGPLLSFAERLGIPLPSGCRVGQCESCAVRILQGEVKHLHAAAPDEPDTCLTCQAIPISDLTLDA</sequence>
<dbReference type="GO" id="GO:0046872">
    <property type="term" value="F:metal ion binding"/>
    <property type="evidence" value="ECO:0007669"/>
    <property type="project" value="UniProtKB-KW"/>
</dbReference>
<dbReference type="Pfam" id="PF04879">
    <property type="entry name" value="Molybdop_Fe4S4"/>
    <property type="match status" value="1"/>
</dbReference>
<dbReference type="SUPFAM" id="SSF52343">
    <property type="entry name" value="Ferredoxin reductase-like, C-terminal NADP-linked domain"/>
    <property type="match status" value="1"/>
</dbReference>
<dbReference type="InterPro" id="IPR006656">
    <property type="entry name" value="Mopterin_OxRdtase"/>
</dbReference>
<dbReference type="CDD" id="cd02781">
    <property type="entry name" value="MopB_CT_Acetylene-hydratase"/>
    <property type="match status" value="1"/>
</dbReference>
<evidence type="ECO:0000313" key="8">
    <source>
        <dbReference type="EMBL" id="AHF77297.1"/>
    </source>
</evidence>
<keyword evidence="3" id="KW-0408">Iron</keyword>
<dbReference type="GO" id="GO:0043546">
    <property type="term" value="F:molybdopterin cofactor binding"/>
    <property type="evidence" value="ECO:0007669"/>
    <property type="project" value="InterPro"/>
</dbReference>
<feature type="domain" description="FAD-binding FR-type" evidence="6">
    <location>
        <begin position="798"/>
        <end position="922"/>
    </location>
</feature>
<keyword evidence="2" id="KW-0479">Metal-binding</keyword>
<dbReference type="InterPro" id="IPR037949">
    <property type="entry name" value="MopB_CT_Acetylene-hydratase"/>
</dbReference>
<dbReference type="Pfam" id="PF00175">
    <property type="entry name" value="NAD_binding_1"/>
    <property type="match status" value="1"/>
</dbReference>
<dbReference type="Gene3D" id="3.40.50.80">
    <property type="entry name" value="Nucleotide-binding domain of ferredoxin-NADP reductase (FNR) module"/>
    <property type="match status" value="1"/>
</dbReference>
<dbReference type="InterPro" id="IPR006657">
    <property type="entry name" value="MoPterin_dinucl-bd_dom"/>
</dbReference>
<feature type="domain" description="2Fe-2S ferredoxin-type" evidence="5">
    <location>
        <begin position="1065"/>
        <end position="1146"/>
    </location>
</feature>
<name>W0HXP8_9GAMM</name>
<dbReference type="InterPro" id="IPR001041">
    <property type="entry name" value="2Fe-2S_ferredoxin-type"/>
</dbReference>
<dbReference type="HOGENOM" id="CLU_000422_13_3_6"/>
<dbReference type="Gene3D" id="3.40.50.740">
    <property type="match status" value="1"/>
</dbReference>
<dbReference type="PROSITE" id="PS51384">
    <property type="entry name" value="FAD_FR"/>
    <property type="match status" value="1"/>
</dbReference>
<evidence type="ECO:0000259" key="6">
    <source>
        <dbReference type="PROSITE" id="PS51384"/>
    </source>
</evidence>
<dbReference type="PANTHER" id="PTHR43742">
    <property type="entry name" value="TRIMETHYLAMINE-N-OXIDE REDUCTASE"/>
    <property type="match status" value="1"/>
</dbReference>
<dbReference type="Gene3D" id="3.10.20.30">
    <property type="match status" value="1"/>
</dbReference>
<dbReference type="Pfam" id="PF01568">
    <property type="entry name" value="Molydop_binding"/>
    <property type="match status" value="1"/>
</dbReference>
<protein>
    <submittedName>
        <fullName evidence="8">Molybdopterin oxidoreductase</fullName>
    </submittedName>
</protein>
<dbReference type="GO" id="GO:0018818">
    <property type="term" value="F:acetylene hydratase activity"/>
    <property type="evidence" value="ECO:0007669"/>
    <property type="project" value="InterPro"/>
</dbReference>
<dbReference type="EMBL" id="CP006569">
    <property type="protein sequence ID" value="AHF77297.1"/>
    <property type="molecule type" value="Genomic_DNA"/>
</dbReference>
<feature type="domain" description="4Fe-4S Mo/W bis-MGD-type" evidence="7">
    <location>
        <begin position="12"/>
        <end position="67"/>
    </location>
</feature>
<dbReference type="GO" id="GO:0051536">
    <property type="term" value="F:iron-sulfur cluster binding"/>
    <property type="evidence" value="ECO:0007669"/>
    <property type="project" value="UniProtKB-KW"/>
</dbReference>
<dbReference type="SUPFAM" id="SSF53706">
    <property type="entry name" value="Formate dehydrogenase/DMSO reductase, domains 1-3"/>
    <property type="match status" value="1"/>
</dbReference>
<dbReference type="GO" id="GO:0016491">
    <property type="term" value="F:oxidoreductase activity"/>
    <property type="evidence" value="ECO:0007669"/>
    <property type="project" value="InterPro"/>
</dbReference>
<keyword evidence="9" id="KW-1185">Reference proteome</keyword>
<proteinExistence type="inferred from homology"/>
<dbReference type="SUPFAM" id="SSF63380">
    <property type="entry name" value="Riboflavin synthase domain-like"/>
    <property type="match status" value="1"/>
</dbReference>
<dbReference type="Gene3D" id="2.40.30.10">
    <property type="entry name" value="Translation factors"/>
    <property type="match status" value="1"/>
</dbReference>
<dbReference type="InterPro" id="IPR017927">
    <property type="entry name" value="FAD-bd_FR_type"/>
</dbReference>
<dbReference type="InterPro" id="IPR017938">
    <property type="entry name" value="Riboflavin_synthase-like_b-brl"/>
</dbReference>
<dbReference type="InterPro" id="IPR009010">
    <property type="entry name" value="Asp_de-COase-like_dom_sf"/>
</dbReference>
<dbReference type="InterPro" id="IPR036010">
    <property type="entry name" value="2Fe-2S_ferredoxin-like_sf"/>
</dbReference>
<dbReference type="InterPro" id="IPR006963">
    <property type="entry name" value="Mopterin_OxRdtase_4Fe-4S_dom"/>
</dbReference>
<dbReference type="Pfam" id="PF00111">
    <property type="entry name" value="Fer2"/>
    <property type="match status" value="1"/>
</dbReference>
<dbReference type="KEGG" id="sod:Sant_2252"/>
<evidence type="ECO:0000259" key="7">
    <source>
        <dbReference type="PROSITE" id="PS51669"/>
    </source>
</evidence>
<dbReference type="InterPro" id="IPR001433">
    <property type="entry name" value="OxRdtase_FAD/NAD-bd"/>
</dbReference>
<evidence type="ECO:0000256" key="2">
    <source>
        <dbReference type="ARBA" id="ARBA00022723"/>
    </source>
</evidence>
<dbReference type="PROSITE" id="PS51669">
    <property type="entry name" value="4FE4S_MOW_BIS_MGD"/>
    <property type="match status" value="1"/>
</dbReference>
<evidence type="ECO:0000256" key="4">
    <source>
        <dbReference type="ARBA" id="ARBA00023014"/>
    </source>
</evidence>
<dbReference type="PATRIC" id="fig|1239307.3.peg.2494"/>
<evidence type="ECO:0000259" key="5">
    <source>
        <dbReference type="PROSITE" id="PS51085"/>
    </source>
</evidence>
<keyword evidence="4" id="KW-0411">Iron-sulfur</keyword>
<evidence type="ECO:0000256" key="1">
    <source>
        <dbReference type="ARBA" id="ARBA00010312"/>
    </source>
</evidence>
<dbReference type="Gene3D" id="2.40.40.20">
    <property type="match status" value="1"/>
</dbReference>
<comment type="similarity">
    <text evidence="1">Belongs to the prokaryotic molybdopterin-containing oxidoreductase family.</text>
</comment>
<dbReference type="Gene3D" id="3.30.200.210">
    <property type="match status" value="1"/>
</dbReference>
<dbReference type="Gene3D" id="3.40.228.10">
    <property type="entry name" value="Dimethylsulfoxide Reductase, domain 2"/>
    <property type="match status" value="1"/>
</dbReference>
<evidence type="ECO:0000256" key="3">
    <source>
        <dbReference type="ARBA" id="ARBA00023004"/>
    </source>
</evidence>
<dbReference type="CDD" id="cd00207">
    <property type="entry name" value="fer2"/>
    <property type="match status" value="1"/>
</dbReference>
<dbReference type="SUPFAM" id="SSF54292">
    <property type="entry name" value="2Fe-2S ferredoxin-like"/>
    <property type="match status" value="1"/>
</dbReference>
<dbReference type="AlphaFoldDB" id="W0HXP8"/>